<dbReference type="AlphaFoldDB" id="A0A7Y0DWA4"/>
<reference evidence="2" key="1">
    <citation type="submission" date="2020-04" db="EMBL/GenBank/DDBJ databases">
        <title>Genome Sequencing for Pseudoaltermonas arctica.</title>
        <authorList>
            <person name="Elkins N.S."/>
        </authorList>
    </citation>
    <scope>NUCLEOTIDE SEQUENCE [LARGE SCALE GENOMIC DNA]</scope>
    <source>
        <strain evidence="2">NEC-BIFX-2020_0012</strain>
    </source>
</reference>
<sequence>MKFRNSLIGLTNYWQVHFARRLRKNLAWLDSFQDVRLGSYQKDRKPTGSYNKDEEIHMQIYEIAQQKYGDLSPFSNKYRLITAILAGTLDSLSLEDIAHVESVIEEVFKDVTYSKLNDIDYSNAYQRLLFQMHSCNRIILIGHSQGNFYTNALFEEIISTYQYSDGYFASDYPMVSLAAIATPTNSLGGSLGKEYAHQISHLTLDEDWVMRAVRILFGSLPSNYSAESLFDSTGHGLIDAYLRNNAVANAISAKIEASILNQTPFPLFEQHPVNSDAFSHIGYSTINKILDLKFESGSVYRYYNIPILVWDEFYYSTSMGKFYNDNIRGQYPVDKLDIETMTYLKMTSLEPVAKVEK</sequence>
<evidence type="ECO:0000313" key="3">
    <source>
        <dbReference type="Proteomes" id="UP000570493"/>
    </source>
</evidence>
<feature type="domain" description="KTSC" evidence="1">
    <location>
        <begin position="275"/>
        <end position="331"/>
    </location>
</feature>
<dbReference type="EMBL" id="JABBMT010000052">
    <property type="protein sequence ID" value="NMM42708.1"/>
    <property type="molecule type" value="Genomic_DNA"/>
</dbReference>
<keyword evidence="3" id="KW-1185">Reference proteome</keyword>
<name>A0A7Y0DWA4_9GAMM</name>
<dbReference type="Pfam" id="PF13619">
    <property type="entry name" value="KTSC"/>
    <property type="match status" value="1"/>
</dbReference>
<comment type="caution">
    <text evidence="2">The sequence shown here is derived from an EMBL/GenBank/DDBJ whole genome shotgun (WGS) entry which is preliminary data.</text>
</comment>
<dbReference type="InterPro" id="IPR025309">
    <property type="entry name" value="KTSC_dom"/>
</dbReference>
<gene>
    <name evidence="2" type="ORF">HHO47_18345</name>
</gene>
<accession>A0A7Y0DWA4</accession>
<evidence type="ECO:0000259" key="1">
    <source>
        <dbReference type="Pfam" id="PF13619"/>
    </source>
</evidence>
<protein>
    <submittedName>
        <fullName evidence="2">KTSC domain-containing protein</fullName>
    </submittedName>
</protein>
<dbReference type="Proteomes" id="UP000570493">
    <property type="component" value="Unassembled WGS sequence"/>
</dbReference>
<dbReference type="RefSeq" id="WP_169021604.1">
    <property type="nucleotide sequence ID" value="NZ_JABBMT010000052.1"/>
</dbReference>
<evidence type="ECO:0000313" key="2">
    <source>
        <dbReference type="EMBL" id="NMM42708.1"/>
    </source>
</evidence>
<organism evidence="2 3">
    <name type="scientific">Pseudoalteromonas arctica</name>
    <dbReference type="NCBI Taxonomy" id="394751"/>
    <lineage>
        <taxon>Bacteria</taxon>
        <taxon>Pseudomonadati</taxon>
        <taxon>Pseudomonadota</taxon>
        <taxon>Gammaproteobacteria</taxon>
        <taxon>Alteromonadales</taxon>
        <taxon>Pseudoalteromonadaceae</taxon>
        <taxon>Pseudoalteromonas</taxon>
    </lineage>
</organism>
<proteinExistence type="predicted"/>